<accession>A0A8H8D6R6</accession>
<evidence type="ECO:0000313" key="3">
    <source>
        <dbReference type="Proteomes" id="UP000670092"/>
    </source>
</evidence>
<sequence length="59" mass="6285">MTAQKFHVSGLLSGQIIQISQESVTTLLTTPSLQNQDFSLGPPPKDASMHQCINDSGSV</sequence>
<comment type="caution">
    <text evidence="2">The sequence shown here is derived from an EMBL/GenBank/DDBJ whole genome shotgun (WGS) entry which is preliminary data.</text>
</comment>
<name>A0A8H8D6R6_AJECA</name>
<reference evidence="2 3" key="1">
    <citation type="submission" date="2021-01" db="EMBL/GenBank/DDBJ databases">
        <title>Chromosome-level genome assembly of a human fungal pathogen reveals clustering of transcriptionally co-regulated genes.</title>
        <authorList>
            <person name="Voorhies M."/>
            <person name="Cohen S."/>
            <person name="Shea T.P."/>
            <person name="Petrus S."/>
            <person name="Munoz J.F."/>
            <person name="Poplawski S."/>
            <person name="Goldman W.E."/>
            <person name="Michael T."/>
            <person name="Cuomo C.A."/>
            <person name="Sil A."/>
            <person name="Beyhan S."/>
        </authorList>
    </citation>
    <scope>NUCLEOTIDE SEQUENCE [LARGE SCALE GENOMIC DNA]</scope>
    <source>
        <strain evidence="2 3">G184AR</strain>
    </source>
</reference>
<dbReference type="AlphaFoldDB" id="A0A8H8D6R6"/>
<dbReference type="EMBL" id="JAEVHI010000001">
    <property type="protein sequence ID" value="KAG5302897.1"/>
    <property type="molecule type" value="Genomic_DNA"/>
</dbReference>
<dbReference type="Proteomes" id="UP000670092">
    <property type="component" value="Unassembled WGS sequence"/>
</dbReference>
<protein>
    <submittedName>
        <fullName evidence="2">Uncharacterized protein</fullName>
    </submittedName>
</protein>
<gene>
    <name evidence="2" type="ORF">I7I52_00686</name>
</gene>
<dbReference type="VEuPathDB" id="FungiDB:I7I52_00686"/>
<proteinExistence type="predicted"/>
<organism evidence="2 3">
    <name type="scientific">Ajellomyces capsulatus</name>
    <name type="common">Darling's disease fungus</name>
    <name type="synonym">Histoplasma capsulatum</name>
    <dbReference type="NCBI Taxonomy" id="5037"/>
    <lineage>
        <taxon>Eukaryota</taxon>
        <taxon>Fungi</taxon>
        <taxon>Dikarya</taxon>
        <taxon>Ascomycota</taxon>
        <taxon>Pezizomycotina</taxon>
        <taxon>Eurotiomycetes</taxon>
        <taxon>Eurotiomycetidae</taxon>
        <taxon>Onygenales</taxon>
        <taxon>Ajellomycetaceae</taxon>
        <taxon>Histoplasma</taxon>
    </lineage>
</organism>
<evidence type="ECO:0000313" key="2">
    <source>
        <dbReference type="EMBL" id="KAG5302897.1"/>
    </source>
</evidence>
<evidence type="ECO:0000256" key="1">
    <source>
        <dbReference type="SAM" id="MobiDB-lite"/>
    </source>
</evidence>
<feature type="region of interest" description="Disordered" evidence="1">
    <location>
        <begin position="35"/>
        <end position="59"/>
    </location>
</feature>